<evidence type="ECO:0000313" key="1">
    <source>
        <dbReference type="EMBL" id="EST11988.1"/>
    </source>
</evidence>
<dbReference type="eggNOG" id="COG1664">
    <property type="taxonomic scope" value="Bacteria"/>
</dbReference>
<dbReference type="Proteomes" id="UP000018296">
    <property type="component" value="Unassembled WGS sequence"/>
</dbReference>
<comment type="caution">
    <text evidence="1">The sequence shown here is derived from an EMBL/GenBank/DDBJ whole genome shotgun (WGS) entry which is preliminary data.</text>
</comment>
<dbReference type="STRING" id="1395513.P343_09600"/>
<dbReference type="OrthoDB" id="1730007at2"/>
<keyword evidence="2" id="KW-1185">Reference proteome</keyword>
<accession>V6IX86</accession>
<evidence type="ECO:0008006" key="3">
    <source>
        <dbReference type="Google" id="ProtNLM"/>
    </source>
</evidence>
<name>V6IX86_9BACL</name>
<evidence type="ECO:0000313" key="2">
    <source>
        <dbReference type="Proteomes" id="UP000018296"/>
    </source>
</evidence>
<dbReference type="RefSeq" id="WP_023510178.1">
    <property type="nucleotide sequence ID" value="NZ_AWTC01000008.1"/>
</dbReference>
<organism evidence="1 2">
    <name type="scientific">Sporolactobacillus laevolacticus DSM 442</name>
    <dbReference type="NCBI Taxonomy" id="1395513"/>
    <lineage>
        <taxon>Bacteria</taxon>
        <taxon>Bacillati</taxon>
        <taxon>Bacillota</taxon>
        <taxon>Bacilli</taxon>
        <taxon>Bacillales</taxon>
        <taxon>Sporolactobacillaceae</taxon>
        <taxon>Sporolactobacillus</taxon>
    </lineage>
</organism>
<dbReference type="AlphaFoldDB" id="V6IX86"/>
<reference evidence="1 2" key="1">
    <citation type="journal article" date="2013" name="Genome Announc.">
        <title>Genome Sequence of Sporolactobacillus laevolacticus DSM442, an Efficient Polymer-Grade D-Lactate Producer from Agricultural Waste Cottonseed as a Nitrogen Source.</title>
        <authorList>
            <person name="Wang H."/>
            <person name="Wang L."/>
            <person name="Ju J."/>
            <person name="Yu B."/>
            <person name="Ma Y."/>
        </authorList>
    </citation>
    <scope>NUCLEOTIDE SEQUENCE [LARGE SCALE GENOMIC DNA]</scope>
    <source>
        <strain evidence="1 2">DSM 442</strain>
    </source>
</reference>
<proteinExistence type="predicted"/>
<dbReference type="EMBL" id="AWTC01000008">
    <property type="protein sequence ID" value="EST11988.1"/>
    <property type="molecule type" value="Genomic_DNA"/>
</dbReference>
<sequence length="242" mass="25819">MSDSMKRNLKVMGETQSNGGSFDKVRIMGECSVSGSIDAQSCKVMGECTVSGDLSSGYLRNMGEVTVGGRLAAEESRLMGETQVNGSCALKQSSIYGELTVAKDLSGEELKVHGMLNVAGNASLETLIMRGGIKVGGLLNCDQIDIILKINAENDVKEIGAGSVSIKKRRSFFSRAPITPFRADSIEGDHVSLEFTEAKVVRGVNVEIADGCTIERVEYSGSYKTSGKIKVGEVVHLDANKR</sequence>
<protein>
    <recommendedName>
        <fullName evidence="3">Bactofilin</fullName>
    </recommendedName>
</protein>
<gene>
    <name evidence="1" type="ORF">P343_09600</name>
</gene>
<dbReference type="PATRIC" id="fig|1395513.3.peg.1937"/>